<dbReference type="PROSITE" id="PS51186">
    <property type="entry name" value="GNAT"/>
    <property type="match status" value="1"/>
</dbReference>
<dbReference type="Pfam" id="PF13302">
    <property type="entry name" value="Acetyltransf_3"/>
    <property type="match status" value="1"/>
</dbReference>
<dbReference type="Proteomes" id="UP000019483">
    <property type="component" value="Unassembled WGS sequence"/>
</dbReference>
<dbReference type="SUPFAM" id="SSF55729">
    <property type="entry name" value="Acyl-CoA N-acyltransferases (Nat)"/>
    <property type="match status" value="1"/>
</dbReference>
<proteinExistence type="predicted"/>
<organism evidence="2 3">
    <name type="scientific">Methanolobus tindarius DSM 2278</name>
    <dbReference type="NCBI Taxonomy" id="1090322"/>
    <lineage>
        <taxon>Archaea</taxon>
        <taxon>Methanobacteriati</taxon>
        <taxon>Methanobacteriota</taxon>
        <taxon>Stenosarchaea group</taxon>
        <taxon>Methanomicrobia</taxon>
        <taxon>Methanosarcinales</taxon>
        <taxon>Methanosarcinaceae</taxon>
        <taxon>Methanolobus</taxon>
    </lineage>
</organism>
<dbReference type="AlphaFoldDB" id="W9DTD8"/>
<reference evidence="2 3" key="1">
    <citation type="submission" date="2013-08" db="EMBL/GenBank/DDBJ databases">
        <authorList>
            <consortium name="DOE Joint Genome Institute"/>
            <person name="Eisen J."/>
            <person name="Huntemann M."/>
            <person name="Han J."/>
            <person name="Chen A."/>
            <person name="Kyrpides N."/>
            <person name="Mavromatis K."/>
            <person name="Markowitz V."/>
            <person name="Palaniappan K."/>
            <person name="Ivanova N."/>
            <person name="Schaumberg A."/>
            <person name="Pati A."/>
            <person name="Liolios K."/>
            <person name="Nordberg H.P."/>
            <person name="Cantor M.N."/>
            <person name="Hua S.X."/>
            <person name="Woyke T."/>
        </authorList>
    </citation>
    <scope>NUCLEOTIDE SEQUENCE [LARGE SCALE GENOMIC DNA]</scope>
    <source>
        <strain evidence="2 3">DSM 2278</strain>
    </source>
</reference>
<evidence type="ECO:0000259" key="1">
    <source>
        <dbReference type="PROSITE" id="PS51186"/>
    </source>
</evidence>
<feature type="domain" description="N-acetyltransferase" evidence="1">
    <location>
        <begin position="12"/>
        <end position="171"/>
    </location>
</feature>
<dbReference type="PANTHER" id="PTHR43792">
    <property type="entry name" value="GNAT FAMILY, PUTATIVE (AFU_ORTHOLOGUE AFUA_3G00765)-RELATED-RELATED"/>
    <property type="match status" value="1"/>
</dbReference>
<keyword evidence="2" id="KW-0687">Ribonucleoprotein</keyword>
<accession>W9DTD8</accession>
<dbReference type="RefSeq" id="WP_023843828.1">
    <property type="nucleotide sequence ID" value="NZ_AZAJ01000001.1"/>
</dbReference>
<dbReference type="InterPro" id="IPR051531">
    <property type="entry name" value="N-acetyltransferase"/>
</dbReference>
<name>W9DTD8_METTI</name>
<dbReference type="Gene3D" id="3.40.630.30">
    <property type="match status" value="1"/>
</dbReference>
<gene>
    <name evidence="2" type="ORF">MettiDRAFT_0090</name>
</gene>
<evidence type="ECO:0000313" key="3">
    <source>
        <dbReference type="Proteomes" id="UP000019483"/>
    </source>
</evidence>
<dbReference type="GO" id="GO:0005840">
    <property type="term" value="C:ribosome"/>
    <property type="evidence" value="ECO:0007669"/>
    <property type="project" value="UniProtKB-KW"/>
</dbReference>
<evidence type="ECO:0000313" key="2">
    <source>
        <dbReference type="EMBL" id="ETA66691.1"/>
    </source>
</evidence>
<comment type="caution">
    <text evidence="2">The sequence shown here is derived from an EMBL/GenBank/DDBJ whole genome shotgun (WGS) entry which is preliminary data.</text>
</comment>
<protein>
    <submittedName>
        <fullName evidence="2">Acetyltransferase, ribosomal protein N-acetylase</fullName>
    </submittedName>
</protein>
<dbReference type="InterPro" id="IPR000182">
    <property type="entry name" value="GNAT_dom"/>
</dbReference>
<dbReference type="InterPro" id="IPR016181">
    <property type="entry name" value="Acyl_CoA_acyltransferase"/>
</dbReference>
<keyword evidence="2" id="KW-0808">Transferase</keyword>
<keyword evidence="3" id="KW-1185">Reference proteome</keyword>
<dbReference type="OrthoDB" id="120213at2157"/>
<dbReference type="STRING" id="1090322.MettiDRAFT_0090"/>
<dbReference type="CDD" id="cd04301">
    <property type="entry name" value="NAT_SF"/>
    <property type="match status" value="1"/>
</dbReference>
<dbReference type="GO" id="GO:0016747">
    <property type="term" value="F:acyltransferase activity, transferring groups other than amino-acyl groups"/>
    <property type="evidence" value="ECO:0007669"/>
    <property type="project" value="InterPro"/>
</dbReference>
<sequence length="179" mass="20636">MRIPQRLETDRLIIRRYTEDDLKQLHQFLNNKEVIGLTDMPSNTSQEETEAFLRMLIDSYTTEKPVAAMAICLKESGKVIGSCGFAAVDFSNDTQIYYALDPEYRNNGFATEAMDKLIEYMILVLDIDRICIYCHPENIASMNLAKRIGMQWQTGVQKKDSDSHYFLLTRENYLSGNKV</sequence>
<keyword evidence="2" id="KW-0689">Ribosomal protein</keyword>
<dbReference type="EMBL" id="AZAJ01000001">
    <property type="protein sequence ID" value="ETA66691.1"/>
    <property type="molecule type" value="Genomic_DNA"/>
</dbReference>